<dbReference type="Pfam" id="PF13966">
    <property type="entry name" value="zf-RVT"/>
    <property type="match status" value="1"/>
</dbReference>
<evidence type="ECO:0000256" key="1">
    <source>
        <dbReference type="SAM" id="Coils"/>
    </source>
</evidence>
<keyword evidence="5" id="KW-1185">Reference proteome</keyword>
<feature type="domain" description="Reverse transcriptase zinc-binding" evidence="3">
    <location>
        <begin position="650"/>
        <end position="712"/>
    </location>
</feature>
<organism evidence="4 5">
    <name type="scientific">Rubroshorea leprosula</name>
    <dbReference type="NCBI Taxonomy" id="152421"/>
    <lineage>
        <taxon>Eukaryota</taxon>
        <taxon>Viridiplantae</taxon>
        <taxon>Streptophyta</taxon>
        <taxon>Embryophyta</taxon>
        <taxon>Tracheophyta</taxon>
        <taxon>Spermatophyta</taxon>
        <taxon>Magnoliopsida</taxon>
        <taxon>eudicotyledons</taxon>
        <taxon>Gunneridae</taxon>
        <taxon>Pentapetalae</taxon>
        <taxon>rosids</taxon>
        <taxon>malvids</taxon>
        <taxon>Malvales</taxon>
        <taxon>Dipterocarpaceae</taxon>
        <taxon>Rubroshorea</taxon>
    </lineage>
</organism>
<dbReference type="InterPro" id="IPR026960">
    <property type="entry name" value="RVT-Znf"/>
</dbReference>
<proteinExistence type="predicted"/>
<feature type="compositionally biased region" description="Polar residues" evidence="2">
    <location>
        <begin position="212"/>
        <end position="232"/>
    </location>
</feature>
<dbReference type="AlphaFoldDB" id="A0AAV5KTJ1"/>
<evidence type="ECO:0000259" key="3">
    <source>
        <dbReference type="Pfam" id="PF13966"/>
    </source>
</evidence>
<keyword evidence="1" id="KW-0175">Coiled coil</keyword>
<gene>
    <name evidence="4" type="ORF">SLEP1_g36939</name>
</gene>
<feature type="coiled-coil region" evidence="1">
    <location>
        <begin position="295"/>
        <end position="322"/>
    </location>
</feature>
<sequence>MSGPILPMRKWQMKKQEKKEWNGLKVRVDKEDVEWLENSYVGRAKCPKIISTLQEKFMMEKVLLCKGHPNGWQSDFYLRGEDNSIEEDWSDETNDDGRFSNANWGEWQVLDDNVKEFAMVEMASASVREEEGKRVPDSFEVANMSINVEKQNSNEESAMAGSEENVGYLLLQIEKDFSVVDLGNDLTAGHSSSEETHPPGFTPTHPTRHEANTGSVELQPTSTQGPISQGTLHNMKDAQNKPKNKYNKLEGETLSASIDYDRRKSRKGGTLDRRKEEIQEEQSTQPFWDGLASDNEILQATIKRLARERKRKRKQVKKIKGDWEAARLGGRRECGGNHKAVGRNGEKGQNRNDVYSLCDKQGKHRLRDELLNIIEEYGVGNWCIGGDFNAIRDMGEKKGKWYDPIDVRDFSKFITDAGLEDIPMAGRKFTWYKSDSTAMSKLDSKEENDMLVATFMEKEIKEAVWSCNGDKSPGPDGLNFKFIKRMWLVMKEEICRFIEEFHSNGKLIKGCLHSASSSVLVNGSPTKEFQMEKVLRQGDLLAPFLFLVVVEALNGLITKVADEGIFKGVSIDHGGGERDIHCSSWWKDIWNLDGYVMGMGGGNGDGVGGEIFLLGKLIFCRNSQKKYKGKRWFKDKRIDGYGGRTQMAITRVSLKVSAFAWKVMQNRIPTKKNLQKRKVLTSEDDVSCALCGSEIESSDHLLFMCLEAWKVWSSYYNWWGINVVSQDKSWNHLLQHIGLFTNKITREAWMVIWFAAIWNIWLWRNPRVFKVTSKHQYKIIEVIKCQTFQWLKAYVWSEISKDLWYVNPTKACKIGMRGRFV</sequence>
<dbReference type="PANTHER" id="PTHR46890">
    <property type="entry name" value="NON-LTR RETROLELEMENT REVERSE TRANSCRIPTASE-LIKE PROTEIN-RELATED"/>
    <property type="match status" value="1"/>
</dbReference>
<dbReference type="PANTHER" id="PTHR46890:SF50">
    <property type="entry name" value="RNA-DIRECTED DNA POLYMERASE, EUKARYOTA, REVERSE TRANSCRIPTASE ZINC-BINDING DOMAIN PROTEIN-RELATED"/>
    <property type="match status" value="1"/>
</dbReference>
<evidence type="ECO:0000256" key="2">
    <source>
        <dbReference type="SAM" id="MobiDB-lite"/>
    </source>
</evidence>
<accession>A0AAV5KTJ1</accession>
<dbReference type="Proteomes" id="UP001054252">
    <property type="component" value="Unassembled WGS sequence"/>
</dbReference>
<evidence type="ECO:0000313" key="5">
    <source>
        <dbReference type="Proteomes" id="UP001054252"/>
    </source>
</evidence>
<evidence type="ECO:0000313" key="4">
    <source>
        <dbReference type="EMBL" id="GKV27815.1"/>
    </source>
</evidence>
<reference evidence="4 5" key="1">
    <citation type="journal article" date="2021" name="Commun. Biol.">
        <title>The genome of Shorea leprosula (Dipterocarpaceae) highlights the ecological relevance of drought in aseasonal tropical rainforests.</title>
        <authorList>
            <person name="Ng K.K.S."/>
            <person name="Kobayashi M.J."/>
            <person name="Fawcett J.A."/>
            <person name="Hatakeyama M."/>
            <person name="Paape T."/>
            <person name="Ng C.H."/>
            <person name="Ang C.C."/>
            <person name="Tnah L.H."/>
            <person name="Lee C.T."/>
            <person name="Nishiyama T."/>
            <person name="Sese J."/>
            <person name="O'Brien M.J."/>
            <person name="Copetti D."/>
            <person name="Mohd Noor M.I."/>
            <person name="Ong R.C."/>
            <person name="Putra M."/>
            <person name="Sireger I.Z."/>
            <person name="Indrioko S."/>
            <person name="Kosugi Y."/>
            <person name="Izuno A."/>
            <person name="Isagi Y."/>
            <person name="Lee S.L."/>
            <person name="Shimizu K.K."/>
        </authorList>
    </citation>
    <scope>NUCLEOTIDE SEQUENCE [LARGE SCALE GENOMIC DNA]</scope>
    <source>
        <strain evidence="4">214</strain>
    </source>
</reference>
<protein>
    <recommendedName>
        <fullName evidence="3">Reverse transcriptase zinc-binding domain-containing protein</fullName>
    </recommendedName>
</protein>
<dbReference type="Gene3D" id="3.60.10.10">
    <property type="entry name" value="Endonuclease/exonuclease/phosphatase"/>
    <property type="match status" value="1"/>
</dbReference>
<dbReference type="InterPro" id="IPR036691">
    <property type="entry name" value="Endo/exonu/phosph_ase_sf"/>
</dbReference>
<comment type="caution">
    <text evidence="4">The sequence shown here is derived from an EMBL/GenBank/DDBJ whole genome shotgun (WGS) entry which is preliminary data.</text>
</comment>
<dbReference type="EMBL" id="BPVZ01000077">
    <property type="protein sequence ID" value="GKV27815.1"/>
    <property type="molecule type" value="Genomic_DNA"/>
</dbReference>
<dbReference type="SUPFAM" id="SSF56219">
    <property type="entry name" value="DNase I-like"/>
    <property type="match status" value="1"/>
</dbReference>
<name>A0AAV5KTJ1_9ROSI</name>
<dbReference type="InterPro" id="IPR052343">
    <property type="entry name" value="Retrotransposon-Effector_Assoc"/>
</dbReference>
<feature type="region of interest" description="Disordered" evidence="2">
    <location>
        <begin position="186"/>
        <end position="285"/>
    </location>
</feature>